<accession>A0A1G8L9D7</accession>
<protein>
    <submittedName>
        <fullName evidence="1">Uncharacterized protein</fullName>
    </submittedName>
</protein>
<evidence type="ECO:0000313" key="2">
    <source>
        <dbReference type="Proteomes" id="UP000198607"/>
    </source>
</evidence>
<reference evidence="1 2" key="1">
    <citation type="submission" date="2016-10" db="EMBL/GenBank/DDBJ databases">
        <authorList>
            <person name="de Groot N.N."/>
        </authorList>
    </citation>
    <scope>NUCLEOTIDE SEQUENCE [LARGE SCALE GENOMIC DNA]</scope>
    <source>
        <strain evidence="1 2">DSM 5885</strain>
    </source>
</reference>
<evidence type="ECO:0000313" key="1">
    <source>
        <dbReference type="EMBL" id="SDI52325.1"/>
    </source>
</evidence>
<dbReference type="Proteomes" id="UP000198607">
    <property type="component" value="Unassembled WGS sequence"/>
</dbReference>
<sequence length="112" mass="12727">MSAVTAVLYDFVSARERSRHLEKVKSADALKRIERCDAWLNKNGVEVIGFRQPLFGMPYVIVGARPAVFSLFSGRKEFKGHRQDGALRYKVWEGIDRVNNVSVRWVEVVACA</sequence>
<dbReference type="AlphaFoldDB" id="A0A1G8L9D7"/>
<dbReference type="RefSeq" id="WP_091939702.1">
    <property type="nucleotide sequence ID" value="NZ_FNCY01000021.1"/>
</dbReference>
<proteinExistence type="predicted"/>
<dbReference type="EMBL" id="FNCY01000021">
    <property type="protein sequence ID" value="SDI52325.1"/>
    <property type="molecule type" value="Genomic_DNA"/>
</dbReference>
<name>A0A1G8L9D7_9RHOO</name>
<gene>
    <name evidence="1" type="ORF">SAMN05660652_03579</name>
</gene>
<organism evidence="1 2">
    <name type="scientific">Propionivibrio dicarboxylicus</name>
    <dbReference type="NCBI Taxonomy" id="83767"/>
    <lineage>
        <taxon>Bacteria</taxon>
        <taxon>Pseudomonadati</taxon>
        <taxon>Pseudomonadota</taxon>
        <taxon>Betaproteobacteria</taxon>
        <taxon>Rhodocyclales</taxon>
        <taxon>Rhodocyclaceae</taxon>
        <taxon>Propionivibrio</taxon>
    </lineage>
</organism>
<dbReference type="STRING" id="83767.SAMN05660652_03579"/>
<keyword evidence="2" id="KW-1185">Reference proteome</keyword>